<gene>
    <name evidence="4" type="ORF">BO71DRAFT_416668</name>
</gene>
<accession>A0A319EAX7</accession>
<dbReference type="Pfam" id="PF02668">
    <property type="entry name" value="TauD"/>
    <property type="match status" value="1"/>
</dbReference>
<feature type="chain" id="PRO_5016368154" evidence="2">
    <location>
        <begin position="28"/>
        <end position="430"/>
    </location>
</feature>
<reference evidence="4 5" key="1">
    <citation type="submission" date="2018-02" db="EMBL/GenBank/DDBJ databases">
        <title>The genomes of Aspergillus section Nigri reveals drivers in fungal speciation.</title>
        <authorList>
            <consortium name="DOE Joint Genome Institute"/>
            <person name="Vesth T.C."/>
            <person name="Nybo J."/>
            <person name="Theobald S."/>
            <person name="Brandl J."/>
            <person name="Frisvad J.C."/>
            <person name="Nielsen K.F."/>
            <person name="Lyhne E.K."/>
            <person name="Kogle M.E."/>
            <person name="Kuo A."/>
            <person name="Riley R."/>
            <person name="Clum A."/>
            <person name="Nolan M."/>
            <person name="Lipzen A."/>
            <person name="Salamov A."/>
            <person name="Henrissat B."/>
            <person name="Wiebenga A."/>
            <person name="De vries R.P."/>
            <person name="Grigoriev I.V."/>
            <person name="Mortensen U.H."/>
            <person name="Andersen M.R."/>
            <person name="Baker S.E."/>
        </authorList>
    </citation>
    <scope>NUCLEOTIDE SEQUENCE [LARGE SCALE GENOMIC DNA]</scope>
    <source>
        <strain evidence="4 5">CBS 707.79</strain>
    </source>
</reference>
<protein>
    <submittedName>
        <fullName evidence="4">Taurine catabolism dioxygenase family protein</fullName>
    </submittedName>
</protein>
<keyword evidence="4" id="KW-0223">Dioxygenase</keyword>
<dbReference type="PANTHER" id="PTHR10696:SF54">
    <property type="entry name" value="FAMILY OXIDOREDUCTASE, PUTATIVE (AFU_ORTHOLOGUE AFUA_4G13850)-RELATED"/>
    <property type="match status" value="1"/>
</dbReference>
<keyword evidence="2" id="KW-0732">Signal</keyword>
<feature type="domain" description="TauD/TfdA-like" evidence="3">
    <location>
        <begin position="108"/>
        <end position="360"/>
    </location>
</feature>
<dbReference type="InterPro" id="IPR042098">
    <property type="entry name" value="TauD-like_sf"/>
</dbReference>
<dbReference type="SUPFAM" id="SSF51197">
    <property type="entry name" value="Clavaminate synthase-like"/>
    <property type="match status" value="1"/>
</dbReference>
<dbReference type="InterPro" id="IPR050411">
    <property type="entry name" value="AlphaKG_dependent_hydroxylases"/>
</dbReference>
<dbReference type="PANTHER" id="PTHR10696">
    <property type="entry name" value="GAMMA-BUTYROBETAINE HYDROXYLASE-RELATED"/>
    <property type="match status" value="1"/>
</dbReference>
<dbReference type="EMBL" id="KZ825817">
    <property type="protein sequence ID" value="PYH97888.1"/>
    <property type="molecule type" value="Genomic_DNA"/>
</dbReference>
<evidence type="ECO:0000313" key="5">
    <source>
        <dbReference type="Proteomes" id="UP000247810"/>
    </source>
</evidence>
<keyword evidence="5" id="KW-1185">Reference proteome</keyword>
<keyword evidence="1" id="KW-0560">Oxidoreductase</keyword>
<evidence type="ECO:0000256" key="2">
    <source>
        <dbReference type="SAM" id="SignalP"/>
    </source>
</evidence>
<sequence length="430" mass="48806">MVRFAQSAPMTALLWLGVSIWIPIISAAPASGARRATCTNETAVVRREWGLPLPVGWPKRLEGPLVWEGKDLLAQPERWIHILTPDELLEVDAALQHFKHLEIPHAALTREHFPLPHLGQVLRQISHELYQGTGLYLLRGVPVEKYSPEDVVAICLGINAWVGDQRLPQGLNRGLCHIMSITHLDPQTRGKIFVSAQNADAQMYHSDSAADIVSLMAVAIPGEGGESKVASSWKVYNHLAKHRPDILRILGERKFRWQSKGIPPEGVRLIHWFQEKLLLNLSTRPFIGYAEVPDRDPNFPELTWEEREAFAGFNWVADQFSLTIKLQNGDIEWVNNLVLQHARAGYIDNPEEPRHLLRVWLRDSELSPALPDDIKNKFDAIFEEPADFIPLDEWEEDRRREQTAIFTASCESGTAEERLLRFAKEVKTGN</sequence>
<dbReference type="Proteomes" id="UP000247810">
    <property type="component" value="Unassembled WGS sequence"/>
</dbReference>
<dbReference type="Gene3D" id="3.60.130.10">
    <property type="entry name" value="Clavaminate synthase-like"/>
    <property type="match status" value="1"/>
</dbReference>
<dbReference type="GO" id="GO:0051213">
    <property type="term" value="F:dioxygenase activity"/>
    <property type="evidence" value="ECO:0007669"/>
    <property type="project" value="UniProtKB-KW"/>
</dbReference>
<proteinExistence type="predicted"/>
<evidence type="ECO:0000256" key="1">
    <source>
        <dbReference type="ARBA" id="ARBA00023002"/>
    </source>
</evidence>
<feature type="signal peptide" evidence="2">
    <location>
        <begin position="1"/>
        <end position="27"/>
    </location>
</feature>
<name>A0A319EAX7_9EURO</name>
<evidence type="ECO:0000313" key="4">
    <source>
        <dbReference type="EMBL" id="PYH97888.1"/>
    </source>
</evidence>
<dbReference type="OrthoDB" id="272271at2759"/>
<organism evidence="4 5">
    <name type="scientific">Aspergillus ellipticus CBS 707.79</name>
    <dbReference type="NCBI Taxonomy" id="1448320"/>
    <lineage>
        <taxon>Eukaryota</taxon>
        <taxon>Fungi</taxon>
        <taxon>Dikarya</taxon>
        <taxon>Ascomycota</taxon>
        <taxon>Pezizomycotina</taxon>
        <taxon>Eurotiomycetes</taxon>
        <taxon>Eurotiomycetidae</taxon>
        <taxon>Eurotiales</taxon>
        <taxon>Aspergillaceae</taxon>
        <taxon>Aspergillus</taxon>
        <taxon>Aspergillus subgen. Circumdati</taxon>
    </lineage>
</organism>
<dbReference type="STRING" id="1448320.A0A319EAX7"/>
<dbReference type="VEuPathDB" id="FungiDB:BO71DRAFT_416668"/>
<dbReference type="AlphaFoldDB" id="A0A319EAX7"/>
<evidence type="ECO:0000259" key="3">
    <source>
        <dbReference type="Pfam" id="PF02668"/>
    </source>
</evidence>
<dbReference type="InterPro" id="IPR003819">
    <property type="entry name" value="TauD/TfdA-like"/>
</dbReference>